<dbReference type="InterPro" id="IPR045121">
    <property type="entry name" value="CoAse"/>
</dbReference>
<feature type="domain" description="Nudix hydrolase" evidence="8">
    <location>
        <begin position="119"/>
        <end position="281"/>
    </location>
</feature>
<dbReference type="InterPro" id="IPR000086">
    <property type="entry name" value="NUDIX_hydrolase_dom"/>
</dbReference>
<evidence type="ECO:0000313" key="10">
    <source>
        <dbReference type="Proteomes" id="UP001287356"/>
    </source>
</evidence>
<evidence type="ECO:0000256" key="4">
    <source>
        <dbReference type="ARBA" id="ARBA00022801"/>
    </source>
</evidence>
<dbReference type="InterPro" id="IPR015797">
    <property type="entry name" value="NUDIX_hydrolase-like_dom_sf"/>
</dbReference>
<reference evidence="9" key="1">
    <citation type="journal article" date="2023" name="Mol. Phylogenet. Evol.">
        <title>Genome-scale phylogeny and comparative genomics of the fungal order Sordariales.</title>
        <authorList>
            <person name="Hensen N."/>
            <person name="Bonometti L."/>
            <person name="Westerberg I."/>
            <person name="Brannstrom I.O."/>
            <person name="Guillou S."/>
            <person name="Cros-Aarteil S."/>
            <person name="Calhoun S."/>
            <person name="Haridas S."/>
            <person name="Kuo A."/>
            <person name="Mondo S."/>
            <person name="Pangilinan J."/>
            <person name="Riley R."/>
            <person name="LaButti K."/>
            <person name="Andreopoulos B."/>
            <person name="Lipzen A."/>
            <person name="Chen C."/>
            <person name="Yan M."/>
            <person name="Daum C."/>
            <person name="Ng V."/>
            <person name="Clum A."/>
            <person name="Steindorff A."/>
            <person name="Ohm R.A."/>
            <person name="Martin F."/>
            <person name="Silar P."/>
            <person name="Natvig D.O."/>
            <person name="Lalanne C."/>
            <person name="Gautier V."/>
            <person name="Ament-Velasquez S.L."/>
            <person name="Kruys A."/>
            <person name="Hutchinson M.I."/>
            <person name="Powell A.J."/>
            <person name="Barry K."/>
            <person name="Miller A.N."/>
            <person name="Grigoriev I.V."/>
            <person name="Debuchy R."/>
            <person name="Gladieux P."/>
            <person name="Hiltunen Thoren M."/>
            <person name="Johannesson H."/>
        </authorList>
    </citation>
    <scope>NUCLEOTIDE SEQUENCE</scope>
    <source>
        <strain evidence="9">CBS 958.72</strain>
    </source>
</reference>
<keyword evidence="5" id="KW-0460">Magnesium</keyword>
<keyword evidence="6" id="KW-0464">Manganese</keyword>
<evidence type="ECO:0000256" key="7">
    <source>
        <dbReference type="SAM" id="MobiDB-lite"/>
    </source>
</evidence>
<name>A0AAE0NIT5_9PEZI</name>
<dbReference type="Proteomes" id="UP001287356">
    <property type="component" value="Unassembled WGS sequence"/>
</dbReference>
<dbReference type="GO" id="GO:0010945">
    <property type="term" value="F:coenzyme A diphosphatase activity"/>
    <property type="evidence" value="ECO:0007669"/>
    <property type="project" value="InterPro"/>
</dbReference>
<evidence type="ECO:0000256" key="3">
    <source>
        <dbReference type="ARBA" id="ARBA00022723"/>
    </source>
</evidence>
<keyword evidence="10" id="KW-1185">Reference proteome</keyword>
<feature type="region of interest" description="Disordered" evidence="7">
    <location>
        <begin position="1"/>
        <end position="78"/>
    </location>
</feature>
<dbReference type="GO" id="GO:0046872">
    <property type="term" value="F:metal ion binding"/>
    <property type="evidence" value="ECO:0007669"/>
    <property type="project" value="UniProtKB-KW"/>
</dbReference>
<sequence>MRGPIQQLGKEDIDTATESRALDGEPQEPQDQDNDDTLVRSIRDSLSSAAQAVLPAQDNNEPLGDGDEGVDGGGEADDSSYYWDASTMAPLNAASAAAIARLRAFRPPPFPLWDRLPVTRRAAVLMLLYADRRGDLRVVITMRAASLRSFSGHAALPGGKADSIEESPYEIARREAWEEIGLPMDDSKIPPPFRIEHLCYLPLSLARTELAVRPCVAMLHTTEPPVPTAGTTTTTTTTDSGTNSSATATTTAEESLIPRLDAKEVAAVFSAPFHNFLRAADEEPSSDGSGSSPGKPLPLGKWYEGSWTNYHDEPWRMHFFYVPVHDQRVTKPKPSPPPKKIRDELDAEEEEEEEEQQQQQQQVSKEGEVVEDGAVGRYKVWGMTARMLVDAATIAYGERPEFEHNTHFGDERLILGLEKLGRLGPKKQAGSVLTADDIKKASDASKM</sequence>
<evidence type="ECO:0000313" key="9">
    <source>
        <dbReference type="EMBL" id="KAK3382323.1"/>
    </source>
</evidence>
<evidence type="ECO:0000256" key="2">
    <source>
        <dbReference type="ARBA" id="ARBA00001946"/>
    </source>
</evidence>
<evidence type="ECO:0000256" key="5">
    <source>
        <dbReference type="ARBA" id="ARBA00022842"/>
    </source>
</evidence>
<dbReference type="SUPFAM" id="SSF55811">
    <property type="entry name" value="Nudix"/>
    <property type="match status" value="1"/>
</dbReference>
<dbReference type="Gene3D" id="3.90.79.10">
    <property type="entry name" value="Nucleoside Triphosphate Pyrophosphohydrolase"/>
    <property type="match status" value="1"/>
</dbReference>
<feature type="compositionally biased region" description="Acidic residues" evidence="7">
    <location>
        <begin position="64"/>
        <end position="78"/>
    </location>
</feature>
<feature type="region of interest" description="Disordered" evidence="7">
    <location>
        <begin position="223"/>
        <end position="255"/>
    </location>
</feature>
<dbReference type="PANTHER" id="PTHR12992">
    <property type="entry name" value="NUDIX HYDROLASE"/>
    <property type="match status" value="1"/>
</dbReference>
<dbReference type="CDD" id="cd03426">
    <property type="entry name" value="NUDIX_CoAse_Nudt7"/>
    <property type="match status" value="1"/>
</dbReference>
<dbReference type="PANTHER" id="PTHR12992:SF24">
    <property type="entry name" value="PEROXISOMAL COENZYME A DIPHOSPHATASE NUDT7"/>
    <property type="match status" value="1"/>
</dbReference>
<feature type="compositionally biased region" description="Acidic residues" evidence="7">
    <location>
        <begin position="345"/>
        <end position="356"/>
    </location>
</feature>
<keyword evidence="4" id="KW-0378">Hydrolase</keyword>
<comment type="cofactor">
    <cofactor evidence="1">
        <name>Mn(2+)</name>
        <dbReference type="ChEBI" id="CHEBI:29035"/>
    </cofactor>
</comment>
<evidence type="ECO:0000256" key="1">
    <source>
        <dbReference type="ARBA" id="ARBA00001936"/>
    </source>
</evidence>
<keyword evidence="3" id="KW-0479">Metal-binding</keyword>
<dbReference type="EMBL" id="JAULSN010000001">
    <property type="protein sequence ID" value="KAK3382323.1"/>
    <property type="molecule type" value="Genomic_DNA"/>
</dbReference>
<reference evidence="9" key="2">
    <citation type="submission" date="2023-06" db="EMBL/GenBank/DDBJ databases">
        <authorList>
            <consortium name="Lawrence Berkeley National Laboratory"/>
            <person name="Haridas S."/>
            <person name="Hensen N."/>
            <person name="Bonometti L."/>
            <person name="Westerberg I."/>
            <person name="Brannstrom I.O."/>
            <person name="Guillou S."/>
            <person name="Cros-Aarteil S."/>
            <person name="Calhoun S."/>
            <person name="Kuo A."/>
            <person name="Mondo S."/>
            <person name="Pangilinan J."/>
            <person name="Riley R."/>
            <person name="Labutti K."/>
            <person name="Andreopoulos B."/>
            <person name="Lipzen A."/>
            <person name="Chen C."/>
            <person name="Yanf M."/>
            <person name="Daum C."/>
            <person name="Ng V."/>
            <person name="Clum A."/>
            <person name="Steindorff A."/>
            <person name="Ohm R."/>
            <person name="Martin F."/>
            <person name="Silar P."/>
            <person name="Natvig D."/>
            <person name="Lalanne C."/>
            <person name="Gautier V."/>
            <person name="Ament-Velasquez S.L."/>
            <person name="Kruys A."/>
            <person name="Hutchinson M.I."/>
            <person name="Powell A.J."/>
            <person name="Barry K."/>
            <person name="Miller A.N."/>
            <person name="Grigoriev I.V."/>
            <person name="Debuchy R."/>
            <person name="Gladieux P."/>
            <person name="Thoren M.H."/>
            <person name="Johannesson H."/>
        </authorList>
    </citation>
    <scope>NUCLEOTIDE SEQUENCE</scope>
    <source>
        <strain evidence="9">CBS 958.72</strain>
    </source>
</reference>
<proteinExistence type="predicted"/>
<dbReference type="AlphaFoldDB" id="A0AAE0NIT5"/>
<feature type="region of interest" description="Disordered" evidence="7">
    <location>
        <begin position="328"/>
        <end position="369"/>
    </location>
</feature>
<organism evidence="9 10">
    <name type="scientific">Lasiosphaeria ovina</name>
    <dbReference type="NCBI Taxonomy" id="92902"/>
    <lineage>
        <taxon>Eukaryota</taxon>
        <taxon>Fungi</taxon>
        <taxon>Dikarya</taxon>
        <taxon>Ascomycota</taxon>
        <taxon>Pezizomycotina</taxon>
        <taxon>Sordariomycetes</taxon>
        <taxon>Sordariomycetidae</taxon>
        <taxon>Sordariales</taxon>
        <taxon>Lasiosphaeriaceae</taxon>
        <taxon>Lasiosphaeria</taxon>
    </lineage>
</organism>
<evidence type="ECO:0000256" key="6">
    <source>
        <dbReference type="ARBA" id="ARBA00023211"/>
    </source>
</evidence>
<dbReference type="PROSITE" id="PS51462">
    <property type="entry name" value="NUDIX"/>
    <property type="match status" value="1"/>
</dbReference>
<comment type="cofactor">
    <cofactor evidence="2">
        <name>Mg(2+)</name>
        <dbReference type="ChEBI" id="CHEBI:18420"/>
    </cofactor>
</comment>
<feature type="compositionally biased region" description="Low complexity" evidence="7">
    <location>
        <begin position="228"/>
        <end position="255"/>
    </location>
</feature>
<comment type="caution">
    <text evidence="9">The sequence shown here is derived from an EMBL/GenBank/DDBJ whole genome shotgun (WGS) entry which is preliminary data.</text>
</comment>
<gene>
    <name evidence="9" type="ORF">B0T24DRAFT_515896</name>
</gene>
<protein>
    <recommendedName>
        <fullName evidence="8">Nudix hydrolase domain-containing protein</fullName>
    </recommendedName>
</protein>
<feature type="compositionally biased region" description="Acidic residues" evidence="7">
    <location>
        <begin position="25"/>
        <end position="36"/>
    </location>
</feature>
<dbReference type="GO" id="GO:0015938">
    <property type="term" value="P:coenzyme A catabolic process"/>
    <property type="evidence" value="ECO:0007669"/>
    <property type="project" value="TreeGrafter"/>
</dbReference>
<evidence type="ECO:0000259" key="8">
    <source>
        <dbReference type="PROSITE" id="PS51462"/>
    </source>
</evidence>
<accession>A0AAE0NIT5</accession>
<dbReference type="Pfam" id="PF00293">
    <property type="entry name" value="NUDIX"/>
    <property type="match status" value="1"/>
</dbReference>